<dbReference type="Pfam" id="PF01171">
    <property type="entry name" value="ATP_bind_3"/>
    <property type="match status" value="1"/>
</dbReference>
<comment type="function">
    <text evidence="6">Ligates lysine onto the cytidine present at position 34 of the AUA codon-specific tRNA(Ile) that contains the anticodon CAU, in an ATP-dependent manner. Cytidine is converted to lysidine, thus changing the amino acid specificity of the tRNA from methionine to isoleucine.</text>
</comment>
<comment type="similarity">
    <text evidence="6">Belongs to the tRNA(Ile)-lysidine synthase family.</text>
</comment>
<dbReference type="AlphaFoldDB" id="A0A1B1A4D5"/>
<organism evidence="8 9">
    <name type="scientific">Tritonibacter mobilis F1926</name>
    <dbReference type="NCBI Taxonomy" id="1265309"/>
    <lineage>
        <taxon>Bacteria</taxon>
        <taxon>Pseudomonadati</taxon>
        <taxon>Pseudomonadota</taxon>
        <taxon>Alphaproteobacteria</taxon>
        <taxon>Rhodobacterales</taxon>
        <taxon>Paracoccaceae</taxon>
        <taxon>Tritonibacter</taxon>
    </lineage>
</organism>
<dbReference type="InterPro" id="IPR014729">
    <property type="entry name" value="Rossmann-like_a/b/a_fold"/>
</dbReference>
<evidence type="ECO:0000259" key="7">
    <source>
        <dbReference type="Pfam" id="PF01171"/>
    </source>
</evidence>
<dbReference type="InterPro" id="IPR012094">
    <property type="entry name" value="tRNA_Ile_lys_synt"/>
</dbReference>
<comment type="catalytic activity">
    <reaction evidence="5 6">
        <text>cytidine(34) in tRNA(Ile2) + L-lysine + ATP = lysidine(34) in tRNA(Ile2) + AMP + diphosphate + H(+)</text>
        <dbReference type="Rhea" id="RHEA:43744"/>
        <dbReference type="Rhea" id="RHEA-COMP:10625"/>
        <dbReference type="Rhea" id="RHEA-COMP:10670"/>
        <dbReference type="ChEBI" id="CHEBI:15378"/>
        <dbReference type="ChEBI" id="CHEBI:30616"/>
        <dbReference type="ChEBI" id="CHEBI:32551"/>
        <dbReference type="ChEBI" id="CHEBI:33019"/>
        <dbReference type="ChEBI" id="CHEBI:82748"/>
        <dbReference type="ChEBI" id="CHEBI:83665"/>
        <dbReference type="ChEBI" id="CHEBI:456215"/>
        <dbReference type="EC" id="6.3.4.19"/>
    </reaction>
</comment>
<dbReference type="KEGG" id="rmb:K529_011275"/>
<evidence type="ECO:0000256" key="5">
    <source>
        <dbReference type="ARBA" id="ARBA00048539"/>
    </source>
</evidence>
<dbReference type="PANTHER" id="PTHR43033">
    <property type="entry name" value="TRNA(ILE)-LYSIDINE SYNTHASE-RELATED"/>
    <property type="match status" value="1"/>
</dbReference>
<keyword evidence="4 6" id="KW-0067">ATP-binding</keyword>
<dbReference type="GO" id="GO:0032267">
    <property type="term" value="F:tRNA(Ile)-lysidine synthase activity"/>
    <property type="evidence" value="ECO:0007669"/>
    <property type="project" value="UniProtKB-EC"/>
</dbReference>
<dbReference type="NCBIfam" id="TIGR02432">
    <property type="entry name" value="lysidine_TilS_N"/>
    <property type="match status" value="1"/>
</dbReference>
<dbReference type="STRING" id="1265309.K529_011275"/>
<dbReference type="EC" id="6.3.4.19" evidence="6"/>
<gene>
    <name evidence="6" type="primary">tilS</name>
    <name evidence="8" type="ORF">K529_011275</name>
</gene>
<dbReference type="GeneID" id="28250421"/>
<evidence type="ECO:0000256" key="1">
    <source>
        <dbReference type="ARBA" id="ARBA00022598"/>
    </source>
</evidence>
<protein>
    <recommendedName>
        <fullName evidence="6">tRNA(Ile)-lysidine synthase</fullName>
        <ecNumber evidence="6">6.3.4.19</ecNumber>
    </recommendedName>
    <alternativeName>
        <fullName evidence="6">tRNA(Ile)-2-lysyl-cytidine synthase</fullName>
    </alternativeName>
    <alternativeName>
        <fullName evidence="6">tRNA(Ile)-lysidine synthetase</fullName>
    </alternativeName>
</protein>
<accession>A0A1B1A4D5</accession>
<feature type="domain" description="tRNA(Ile)-lysidine/2-thiocytidine synthase N-terminal" evidence="7">
    <location>
        <begin position="25"/>
        <end position="203"/>
    </location>
</feature>
<dbReference type="Proteomes" id="UP000013243">
    <property type="component" value="Chromosome"/>
</dbReference>
<dbReference type="HAMAP" id="MF_01161">
    <property type="entry name" value="tRNA_Ile_lys_synt"/>
    <property type="match status" value="1"/>
</dbReference>
<dbReference type="OrthoDB" id="9807403at2"/>
<dbReference type="RefSeq" id="WP_005628009.1">
    <property type="nucleotide sequence ID" value="NZ_CP015230.1"/>
</dbReference>
<evidence type="ECO:0000256" key="4">
    <source>
        <dbReference type="ARBA" id="ARBA00022840"/>
    </source>
</evidence>
<dbReference type="CDD" id="cd01992">
    <property type="entry name" value="TilS_N"/>
    <property type="match status" value="1"/>
</dbReference>
<comment type="subcellular location">
    <subcellularLocation>
        <location evidence="6">Cytoplasm</location>
    </subcellularLocation>
</comment>
<comment type="domain">
    <text evidence="6">The N-terminal region contains the highly conserved SGGXDS motif, predicted to be a P-loop motif involved in ATP binding.</text>
</comment>
<dbReference type="GO" id="GO:0006400">
    <property type="term" value="P:tRNA modification"/>
    <property type="evidence" value="ECO:0007669"/>
    <property type="project" value="UniProtKB-UniRule"/>
</dbReference>
<evidence type="ECO:0000256" key="6">
    <source>
        <dbReference type="HAMAP-Rule" id="MF_01161"/>
    </source>
</evidence>
<keyword evidence="6" id="KW-0963">Cytoplasm</keyword>
<dbReference type="InterPro" id="IPR012795">
    <property type="entry name" value="tRNA_Ile_lys_synt_N"/>
</dbReference>
<evidence type="ECO:0000313" key="9">
    <source>
        <dbReference type="Proteomes" id="UP000013243"/>
    </source>
</evidence>
<keyword evidence="3 6" id="KW-0547">Nucleotide-binding</keyword>
<feature type="binding site" evidence="6">
    <location>
        <begin position="30"/>
        <end position="35"/>
    </location>
    <ligand>
        <name>ATP</name>
        <dbReference type="ChEBI" id="CHEBI:30616"/>
    </ligand>
</feature>
<dbReference type="Gene3D" id="3.40.50.620">
    <property type="entry name" value="HUPs"/>
    <property type="match status" value="1"/>
</dbReference>
<name>A0A1B1A4D5_9RHOB</name>
<dbReference type="InterPro" id="IPR011063">
    <property type="entry name" value="TilS/TtcA_N"/>
</dbReference>
<dbReference type="EMBL" id="CP015230">
    <property type="protein sequence ID" value="ANP41348.1"/>
    <property type="molecule type" value="Genomic_DNA"/>
</dbReference>
<keyword evidence="1 6" id="KW-0436">Ligase</keyword>
<evidence type="ECO:0000313" key="8">
    <source>
        <dbReference type="EMBL" id="ANP41348.1"/>
    </source>
</evidence>
<evidence type="ECO:0000256" key="2">
    <source>
        <dbReference type="ARBA" id="ARBA00022694"/>
    </source>
</evidence>
<dbReference type="GO" id="GO:0005737">
    <property type="term" value="C:cytoplasm"/>
    <property type="evidence" value="ECO:0007669"/>
    <property type="project" value="UniProtKB-SubCell"/>
</dbReference>
<evidence type="ECO:0000256" key="3">
    <source>
        <dbReference type="ARBA" id="ARBA00022741"/>
    </source>
</evidence>
<keyword evidence="2 6" id="KW-0819">tRNA processing</keyword>
<dbReference type="SUPFAM" id="SSF52402">
    <property type="entry name" value="Adenine nucleotide alpha hydrolases-like"/>
    <property type="match status" value="1"/>
</dbReference>
<reference evidence="8 9" key="1">
    <citation type="journal article" date="2016" name="ISME J.">
        <title>Global occurrence and heterogeneity of the Roseobacter-clade species Ruegeria mobilis.</title>
        <authorList>
            <person name="Sonnenschein E."/>
            <person name="Gram L."/>
        </authorList>
    </citation>
    <scope>NUCLEOTIDE SEQUENCE [LARGE SCALE GENOMIC DNA]</scope>
    <source>
        <strain evidence="8 9">F1926</strain>
    </source>
</reference>
<dbReference type="GO" id="GO:0005524">
    <property type="term" value="F:ATP binding"/>
    <property type="evidence" value="ECO:0007669"/>
    <property type="project" value="UniProtKB-UniRule"/>
</dbReference>
<dbReference type="PANTHER" id="PTHR43033:SF1">
    <property type="entry name" value="TRNA(ILE)-LYSIDINE SYNTHASE-RELATED"/>
    <property type="match status" value="1"/>
</dbReference>
<proteinExistence type="inferred from homology"/>
<sequence>MLLTPTEEALIAEIRARIGVLPSKLGIAVSGGSDSIALMHLLAALARKNGADLAIATVDHGFRTDSLIEARGVAQQAADLGLSHDILTWRHPAQSGNLQAEARAARYRLLGEWAIARGVEAVAVGHTADDQAETFLMRLRRASGVAGLSGMASRHHRDGIEILRPLLGIRRSDLRSYLTAREINWVDDPSNLDMKFERVRVRDALKALEPLGLTVDALTAVADNMRMADDALEAAMRAAAATLGQVRLGMVVLDHTGFTTLDDELARRMLLSAIAYVNGAEYPPRRAPVLDALQALKDGRGVTLQGCQIVVRGSQIWIGREYAAARQACVSYLPSASKHISWDAAWAISAPKDWTQQVEIRALGEDGLVLIDDWRQYEAPRELLKSLPSVWQDANLIAVPPLEERSDWVAAAIRRPETWARPALSH</sequence>